<dbReference type="PANTHER" id="PTHR10742:SF386">
    <property type="entry name" value="LYSINE-SPECIFIC HISTONE DEMETHYLASE 1A"/>
    <property type="match status" value="1"/>
</dbReference>
<dbReference type="PANTHER" id="PTHR10742">
    <property type="entry name" value="FLAVIN MONOAMINE OXIDASE"/>
    <property type="match status" value="1"/>
</dbReference>
<dbReference type="AlphaFoldDB" id="C1N7U1"/>
<keyword evidence="2" id="KW-0560">Oxidoreductase</keyword>
<evidence type="ECO:0000256" key="2">
    <source>
        <dbReference type="ARBA" id="ARBA00023002"/>
    </source>
</evidence>
<sequence length="242" mass="26935">MERPLSGDHELVLGGYGQVAKALRDGIHPDGKYKRPLRDVRLGHVVTKISRPAGAAAAGGAKRGAVCKVYVKNQKKPIEAHVVLCTLPLGVLQHGDVAFEPKLPPFKQSAIDNLGMGTENRVAMLFDPADVFWPEDAHFLRPVRGRYTFANLHALGLTGVLCAWVRAKHIEEVEAMTDVEAFEDVMSTLRSMFRERVVQPREYKVTRWSQDPFSRGSYSYVPVGAFKVRIPYTGPHTNAFAW</sequence>
<evidence type="ECO:0000259" key="3">
    <source>
        <dbReference type="Pfam" id="PF01593"/>
    </source>
</evidence>
<accession>C1N7U1</accession>
<keyword evidence="5" id="KW-1185">Reference proteome</keyword>
<dbReference type="GO" id="GO:0006598">
    <property type="term" value="P:polyamine catabolic process"/>
    <property type="evidence" value="ECO:0007669"/>
    <property type="project" value="TreeGrafter"/>
</dbReference>
<dbReference type="OrthoDB" id="5046242at2759"/>
<dbReference type="GeneID" id="9689591"/>
<dbReference type="eggNOG" id="KOG0029">
    <property type="taxonomic scope" value="Eukaryota"/>
</dbReference>
<dbReference type="OMA" id="RFTHIYL"/>
<dbReference type="InterPro" id="IPR036188">
    <property type="entry name" value="FAD/NAD-bd_sf"/>
</dbReference>
<dbReference type="Pfam" id="PF01593">
    <property type="entry name" value="Amino_oxidase"/>
    <property type="match status" value="1"/>
</dbReference>
<dbReference type="SUPFAM" id="SSF54373">
    <property type="entry name" value="FAD-linked reductases, C-terminal domain"/>
    <property type="match status" value="1"/>
</dbReference>
<evidence type="ECO:0000256" key="1">
    <source>
        <dbReference type="ARBA" id="ARBA00005995"/>
    </source>
</evidence>
<dbReference type="InterPro" id="IPR002937">
    <property type="entry name" value="Amino_oxidase"/>
</dbReference>
<gene>
    <name evidence="4" type="ORF">MICPUCDRAFT_23160</name>
</gene>
<dbReference type="SUPFAM" id="SSF51905">
    <property type="entry name" value="FAD/NAD(P)-binding domain"/>
    <property type="match status" value="1"/>
</dbReference>
<dbReference type="EMBL" id="GG663750">
    <property type="protein sequence ID" value="EEH51591.1"/>
    <property type="molecule type" value="Genomic_DNA"/>
</dbReference>
<dbReference type="GO" id="GO:0046592">
    <property type="term" value="F:polyamine oxidase activity"/>
    <property type="evidence" value="ECO:0007669"/>
    <property type="project" value="TreeGrafter"/>
</dbReference>
<comment type="similarity">
    <text evidence="1">Belongs to the flavin monoamine oxidase family.</text>
</comment>
<dbReference type="Gene3D" id="3.90.660.10">
    <property type="match status" value="1"/>
</dbReference>
<dbReference type="STRING" id="564608.C1N7U1"/>
<evidence type="ECO:0000313" key="4">
    <source>
        <dbReference type="EMBL" id="EEH51591.1"/>
    </source>
</evidence>
<evidence type="ECO:0000313" key="5">
    <source>
        <dbReference type="Proteomes" id="UP000001876"/>
    </source>
</evidence>
<dbReference type="InterPro" id="IPR050281">
    <property type="entry name" value="Flavin_monoamine_oxidase"/>
</dbReference>
<name>C1N7U1_MICPC</name>
<reference evidence="4 5" key="1">
    <citation type="journal article" date="2009" name="Science">
        <title>Green evolution and dynamic adaptations revealed by genomes of the marine picoeukaryotes Micromonas.</title>
        <authorList>
            <person name="Worden A.Z."/>
            <person name="Lee J.H."/>
            <person name="Mock T."/>
            <person name="Rouze P."/>
            <person name="Simmons M.P."/>
            <person name="Aerts A.L."/>
            <person name="Allen A.E."/>
            <person name="Cuvelier M.L."/>
            <person name="Derelle E."/>
            <person name="Everett M.V."/>
            <person name="Foulon E."/>
            <person name="Grimwood J."/>
            <person name="Gundlach H."/>
            <person name="Henrissat B."/>
            <person name="Napoli C."/>
            <person name="McDonald S.M."/>
            <person name="Parker M.S."/>
            <person name="Rombauts S."/>
            <person name="Salamov A."/>
            <person name="Von Dassow P."/>
            <person name="Badger J.H."/>
            <person name="Coutinho P.M."/>
            <person name="Demir E."/>
            <person name="Dubchak I."/>
            <person name="Gentemann C."/>
            <person name="Eikrem W."/>
            <person name="Gready J.E."/>
            <person name="John U."/>
            <person name="Lanier W."/>
            <person name="Lindquist E.A."/>
            <person name="Lucas S."/>
            <person name="Mayer K.F."/>
            <person name="Moreau H."/>
            <person name="Not F."/>
            <person name="Otillar R."/>
            <person name="Panaud O."/>
            <person name="Pangilinan J."/>
            <person name="Paulsen I."/>
            <person name="Piegu B."/>
            <person name="Poliakov A."/>
            <person name="Robbens S."/>
            <person name="Schmutz J."/>
            <person name="Toulza E."/>
            <person name="Wyss T."/>
            <person name="Zelensky A."/>
            <person name="Zhou K."/>
            <person name="Armbrust E.V."/>
            <person name="Bhattacharya D."/>
            <person name="Goodenough U.W."/>
            <person name="Van de Peer Y."/>
            <person name="Grigoriev I.V."/>
        </authorList>
    </citation>
    <scope>NUCLEOTIDE SEQUENCE [LARGE SCALE GENOMIC DNA]</scope>
    <source>
        <strain evidence="4 5">CCMP1545</strain>
    </source>
</reference>
<dbReference type="KEGG" id="mpp:MICPUCDRAFT_23160"/>
<dbReference type="RefSeq" id="XP_003063969.1">
    <property type="nucleotide sequence ID" value="XM_003063923.1"/>
</dbReference>
<organism evidence="5">
    <name type="scientific">Micromonas pusilla (strain CCMP1545)</name>
    <name type="common">Picoplanktonic green alga</name>
    <dbReference type="NCBI Taxonomy" id="564608"/>
    <lineage>
        <taxon>Eukaryota</taxon>
        <taxon>Viridiplantae</taxon>
        <taxon>Chlorophyta</taxon>
        <taxon>Mamiellophyceae</taxon>
        <taxon>Mamiellales</taxon>
        <taxon>Mamiellaceae</taxon>
        <taxon>Micromonas</taxon>
    </lineage>
</organism>
<dbReference type="Proteomes" id="UP000001876">
    <property type="component" value="Unassembled WGS sequence"/>
</dbReference>
<protein>
    <submittedName>
        <fullName evidence="4">Predicted protein</fullName>
    </submittedName>
</protein>
<proteinExistence type="inferred from homology"/>
<feature type="domain" description="Amine oxidase" evidence="3">
    <location>
        <begin position="7"/>
        <end position="225"/>
    </location>
</feature>